<dbReference type="PROSITE" id="PS51462">
    <property type="entry name" value="NUDIX"/>
    <property type="match status" value="1"/>
</dbReference>
<dbReference type="GO" id="GO:0016787">
    <property type="term" value="F:hydrolase activity"/>
    <property type="evidence" value="ECO:0007669"/>
    <property type="project" value="UniProtKB-KW"/>
</dbReference>
<sequence>MDELIDVLDESGGRTGEVVWKSEAHRRGLWHRCFHCWICAPATSEGGPFLLVQRRAAEKDTWPGRLDATAAGHLAAVEEPLDGLREVEEELGLLVEAERLVPLGTRRVELEIPGGLDREFHYVFLLPDGTPPKNFLLQREEVESVLRLDLDDAETLWGTGSVPAREYPTGAPFDTRVGPEDFVPYKDDYLRLVSLAARRVVAGERPQAIF</sequence>
<feature type="domain" description="Nudix hydrolase" evidence="1">
    <location>
        <begin position="29"/>
        <end position="172"/>
    </location>
</feature>
<proteinExistence type="predicted"/>
<evidence type="ECO:0000259" key="1">
    <source>
        <dbReference type="PROSITE" id="PS51462"/>
    </source>
</evidence>
<dbReference type="InterPro" id="IPR000086">
    <property type="entry name" value="NUDIX_hydrolase_dom"/>
</dbReference>
<organism evidence="2">
    <name type="scientific">uncultured Rubrobacteraceae bacterium</name>
    <dbReference type="NCBI Taxonomy" id="349277"/>
    <lineage>
        <taxon>Bacteria</taxon>
        <taxon>Bacillati</taxon>
        <taxon>Actinomycetota</taxon>
        <taxon>Rubrobacteria</taxon>
        <taxon>Rubrobacterales</taxon>
        <taxon>Rubrobacteraceae</taxon>
        <taxon>environmental samples</taxon>
    </lineage>
</organism>
<name>A0A6J4NZF6_9ACTN</name>
<dbReference type="PANTHER" id="PTHR10885:SF0">
    <property type="entry name" value="ISOPENTENYL-DIPHOSPHATE DELTA-ISOMERASE"/>
    <property type="match status" value="1"/>
</dbReference>
<gene>
    <name evidence="2" type="ORF">AVDCRST_MAG55-705</name>
</gene>
<dbReference type="EMBL" id="CADCUZ010000030">
    <property type="protein sequence ID" value="CAA9401787.1"/>
    <property type="molecule type" value="Genomic_DNA"/>
</dbReference>
<dbReference type="CDD" id="cd04692">
    <property type="entry name" value="NUDIX_Hydrolase"/>
    <property type="match status" value="1"/>
</dbReference>
<dbReference type="AlphaFoldDB" id="A0A6J4NZF6"/>
<dbReference type="PANTHER" id="PTHR10885">
    <property type="entry name" value="ISOPENTENYL-DIPHOSPHATE DELTA-ISOMERASE"/>
    <property type="match status" value="1"/>
</dbReference>
<dbReference type="Gene3D" id="3.90.79.10">
    <property type="entry name" value="Nucleoside Triphosphate Pyrophosphohydrolase"/>
    <property type="match status" value="1"/>
</dbReference>
<keyword evidence="2" id="KW-0378">Hydrolase</keyword>
<dbReference type="EC" id="3.6.-.-" evidence="2"/>
<accession>A0A6J4NZF6</accession>
<reference evidence="2" key="1">
    <citation type="submission" date="2020-02" db="EMBL/GenBank/DDBJ databases">
        <authorList>
            <person name="Meier V. D."/>
        </authorList>
    </citation>
    <scope>NUCLEOTIDE SEQUENCE</scope>
    <source>
        <strain evidence="2">AVDCRST_MAG55</strain>
    </source>
</reference>
<dbReference type="SUPFAM" id="SSF55811">
    <property type="entry name" value="Nudix"/>
    <property type="match status" value="1"/>
</dbReference>
<protein>
    <submittedName>
        <fullName evidence="2">Nudix hydrolase YfcD</fullName>
        <ecNumber evidence="2">3.6.-.-</ecNumber>
    </submittedName>
</protein>
<dbReference type="Pfam" id="PF00293">
    <property type="entry name" value="NUDIX"/>
    <property type="match status" value="1"/>
</dbReference>
<evidence type="ECO:0000313" key="2">
    <source>
        <dbReference type="EMBL" id="CAA9401787.1"/>
    </source>
</evidence>
<dbReference type="InterPro" id="IPR015797">
    <property type="entry name" value="NUDIX_hydrolase-like_dom_sf"/>
</dbReference>